<evidence type="ECO:0000313" key="3">
    <source>
        <dbReference type="Proteomes" id="UP001156389"/>
    </source>
</evidence>
<evidence type="ECO:0000256" key="1">
    <source>
        <dbReference type="SAM" id="Phobius"/>
    </source>
</evidence>
<accession>A0ABT2JRN3</accession>
<gene>
    <name evidence="2" type="ORF">LHJ74_11615</name>
</gene>
<reference evidence="2 3" key="1">
    <citation type="submission" date="2021-10" db="EMBL/GenBank/DDBJ databases">
        <title>Streptomyces gossypii sp. nov., isolated from soil collected from cotton field.</title>
        <authorList>
            <person name="Ge X."/>
            <person name="Chen X."/>
            <person name="Liu W."/>
        </authorList>
    </citation>
    <scope>NUCLEOTIDE SEQUENCE [LARGE SCALE GENOMIC DNA]</scope>
    <source>
        <strain evidence="2 3">N2-109</strain>
    </source>
</reference>
<dbReference type="RefSeq" id="WP_260217832.1">
    <property type="nucleotide sequence ID" value="NZ_JAJAGO010000004.1"/>
</dbReference>
<protein>
    <recommendedName>
        <fullName evidence="4">Integral membrane protein</fullName>
    </recommendedName>
</protein>
<name>A0ABT2JRN3_9ACTN</name>
<keyword evidence="1" id="KW-0472">Membrane</keyword>
<proteinExistence type="predicted"/>
<feature type="transmembrane region" description="Helical" evidence="1">
    <location>
        <begin position="124"/>
        <end position="145"/>
    </location>
</feature>
<keyword evidence="1" id="KW-0812">Transmembrane</keyword>
<feature type="transmembrane region" description="Helical" evidence="1">
    <location>
        <begin position="88"/>
        <end position="112"/>
    </location>
</feature>
<keyword evidence="1" id="KW-1133">Transmembrane helix</keyword>
<evidence type="ECO:0000313" key="2">
    <source>
        <dbReference type="EMBL" id="MCT2590547.1"/>
    </source>
</evidence>
<dbReference type="EMBL" id="JAJAGO010000004">
    <property type="protein sequence ID" value="MCT2590547.1"/>
    <property type="molecule type" value="Genomic_DNA"/>
</dbReference>
<sequence>MQMTEAFAATVAAVAPVVVLVGVVEMDQRRRIVHESARANGEPFFAVFEDLPARPTPEQIAITRARLEALPLPHGPVGPARGNILVRAYAMGVAWAVVVFALCGAEFLALIWLARPEGKPEAGHAVFCLTSLTVGMFWVVLLPLARLLWAPIQPMLHAEREIKRLEELEEHVDRQAP</sequence>
<dbReference type="Proteomes" id="UP001156389">
    <property type="component" value="Unassembled WGS sequence"/>
</dbReference>
<organism evidence="2 3">
    <name type="scientific">Streptomyces gossypii</name>
    <dbReference type="NCBI Taxonomy" id="2883101"/>
    <lineage>
        <taxon>Bacteria</taxon>
        <taxon>Bacillati</taxon>
        <taxon>Actinomycetota</taxon>
        <taxon>Actinomycetes</taxon>
        <taxon>Kitasatosporales</taxon>
        <taxon>Streptomycetaceae</taxon>
        <taxon>Streptomyces</taxon>
    </lineage>
</organism>
<feature type="transmembrane region" description="Helical" evidence="1">
    <location>
        <begin position="6"/>
        <end position="24"/>
    </location>
</feature>
<evidence type="ECO:0008006" key="4">
    <source>
        <dbReference type="Google" id="ProtNLM"/>
    </source>
</evidence>
<comment type="caution">
    <text evidence="2">The sequence shown here is derived from an EMBL/GenBank/DDBJ whole genome shotgun (WGS) entry which is preliminary data.</text>
</comment>
<keyword evidence="3" id="KW-1185">Reference proteome</keyword>